<evidence type="ECO:0000313" key="2">
    <source>
        <dbReference type="EMBL" id="KAJ2680935.1"/>
    </source>
</evidence>
<proteinExistence type="predicted"/>
<accession>A0A9W8GF80</accession>
<evidence type="ECO:0000313" key="3">
    <source>
        <dbReference type="Proteomes" id="UP001151518"/>
    </source>
</evidence>
<dbReference type="EMBL" id="JANBTW010000002">
    <property type="protein sequence ID" value="KAJ2680935.1"/>
    <property type="molecule type" value="Genomic_DNA"/>
</dbReference>
<reference evidence="2" key="1">
    <citation type="submission" date="2022-07" db="EMBL/GenBank/DDBJ databases">
        <title>Phylogenomic reconstructions and comparative analyses of Kickxellomycotina fungi.</title>
        <authorList>
            <person name="Reynolds N.K."/>
            <person name="Stajich J.E."/>
            <person name="Barry K."/>
            <person name="Grigoriev I.V."/>
            <person name="Crous P."/>
            <person name="Smith M.E."/>
        </authorList>
    </citation>
    <scope>NUCLEOTIDE SEQUENCE</scope>
    <source>
        <strain evidence="2">NRRL 3115</strain>
    </source>
</reference>
<dbReference type="OrthoDB" id="10629149at2759"/>
<feature type="compositionally biased region" description="Low complexity" evidence="1">
    <location>
        <begin position="24"/>
        <end position="44"/>
    </location>
</feature>
<feature type="compositionally biased region" description="Low complexity" evidence="1">
    <location>
        <begin position="115"/>
        <end position="124"/>
    </location>
</feature>
<feature type="region of interest" description="Disordered" evidence="1">
    <location>
        <begin position="15"/>
        <end position="47"/>
    </location>
</feature>
<organism evidence="2 3">
    <name type="scientific">Coemansia spiralis</name>
    <dbReference type="NCBI Taxonomy" id="417178"/>
    <lineage>
        <taxon>Eukaryota</taxon>
        <taxon>Fungi</taxon>
        <taxon>Fungi incertae sedis</taxon>
        <taxon>Zoopagomycota</taxon>
        <taxon>Kickxellomycotina</taxon>
        <taxon>Kickxellomycetes</taxon>
        <taxon>Kickxellales</taxon>
        <taxon>Kickxellaceae</taxon>
        <taxon>Coemansia</taxon>
    </lineage>
</organism>
<name>A0A9W8GF80_9FUNG</name>
<feature type="compositionally biased region" description="Basic and acidic residues" evidence="1">
    <location>
        <begin position="96"/>
        <end position="107"/>
    </location>
</feature>
<dbReference type="Proteomes" id="UP001151518">
    <property type="component" value="Unassembled WGS sequence"/>
</dbReference>
<comment type="caution">
    <text evidence="2">The sequence shown here is derived from an EMBL/GenBank/DDBJ whole genome shotgun (WGS) entry which is preliminary data.</text>
</comment>
<feature type="region of interest" description="Disordered" evidence="1">
    <location>
        <begin position="89"/>
        <end position="143"/>
    </location>
</feature>
<protein>
    <submittedName>
        <fullName evidence="2">Uncharacterized protein</fullName>
    </submittedName>
</protein>
<dbReference type="AlphaFoldDB" id="A0A9W8GF80"/>
<evidence type="ECO:0000256" key="1">
    <source>
        <dbReference type="SAM" id="MobiDB-lite"/>
    </source>
</evidence>
<gene>
    <name evidence="2" type="ORF">GGI25_000239</name>
</gene>
<sequence>MQGLVPHYILERGDSAREYRRRSSTISRTSNSSTSHATTTMTPTQFAASRDIDILPLMSSNVPSENPFGGYARPNDSYGDSGLAHYHMGMITSGSDNRDNGKDESRMLSEATVVDDSSTSSPSDDANRQGKKFGLARPRLVHF</sequence>